<evidence type="ECO:0000256" key="1">
    <source>
        <dbReference type="ARBA" id="ARBA00000971"/>
    </source>
</evidence>
<keyword evidence="10" id="KW-0732">Signal</keyword>
<protein>
    <recommendedName>
        <fullName evidence="4">Parvulin-like PPIase</fullName>
        <ecNumber evidence="3">5.2.1.8</ecNumber>
    </recommendedName>
    <alternativeName>
        <fullName evidence="6">Peptidyl-prolyl cis-trans isomerase plp</fullName>
    </alternativeName>
    <alternativeName>
        <fullName evidence="7">Rotamase plp</fullName>
    </alternativeName>
</protein>
<feature type="region of interest" description="Disordered" evidence="9">
    <location>
        <begin position="26"/>
        <end position="49"/>
    </location>
</feature>
<feature type="compositionally biased region" description="Low complexity" evidence="9">
    <location>
        <begin position="26"/>
        <end position="47"/>
    </location>
</feature>
<organism evidence="12 13">
    <name type="scientific">Primorskyibacter flagellatus</name>
    <dbReference type="NCBI Taxonomy" id="1387277"/>
    <lineage>
        <taxon>Bacteria</taxon>
        <taxon>Pseudomonadati</taxon>
        <taxon>Pseudomonadota</taxon>
        <taxon>Alphaproteobacteria</taxon>
        <taxon>Rhodobacterales</taxon>
        <taxon>Roseobacteraceae</taxon>
        <taxon>Primorskyibacter</taxon>
    </lineage>
</organism>
<keyword evidence="8 12" id="KW-0413">Isomerase</keyword>
<dbReference type="InterPro" id="IPR050245">
    <property type="entry name" value="PrsA_foldase"/>
</dbReference>
<dbReference type="EMBL" id="BMFJ01000002">
    <property type="protein sequence ID" value="GGE45867.1"/>
    <property type="molecule type" value="Genomic_DNA"/>
</dbReference>
<comment type="similarity">
    <text evidence="2">Belongs to the PpiC/parvulin rotamase family.</text>
</comment>
<gene>
    <name evidence="12" type="primary">surA</name>
    <name evidence="12" type="ORF">GCM10011360_36360</name>
</gene>
<dbReference type="Gene3D" id="3.10.50.40">
    <property type="match status" value="1"/>
</dbReference>
<dbReference type="AlphaFoldDB" id="A0A917ADX1"/>
<evidence type="ECO:0000256" key="10">
    <source>
        <dbReference type="SAM" id="SignalP"/>
    </source>
</evidence>
<dbReference type="PROSITE" id="PS50198">
    <property type="entry name" value="PPIC_PPIASE_2"/>
    <property type="match status" value="1"/>
</dbReference>
<dbReference type="PANTHER" id="PTHR47245:SF2">
    <property type="entry name" value="PEPTIDYL-PROLYL CIS-TRANS ISOMERASE HP_0175-RELATED"/>
    <property type="match status" value="1"/>
</dbReference>
<accession>A0A917ADX1</accession>
<evidence type="ECO:0000256" key="9">
    <source>
        <dbReference type="SAM" id="MobiDB-lite"/>
    </source>
</evidence>
<comment type="catalytic activity">
    <reaction evidence="1">
        <text>[protein]-peptidylproline (omega=180) = [protein]-peptidylproline (omega=0)</text>
        <dbReference type="Rhea" id="RHEA:16237"/>
        <dbReference type="Rhea" id="RHEA-COMP:10747"/>
        <dbReference type="Rhea" id="RHEA-COMP:10748"/>
        <dbReference type="ChEBI" id="CHEBI:83833"/>
        <dbReference type="ChEBI" id="CHEBI:83834"/>
        <dbReference type="EC" id="5.2.1.8"/>
    </reaction>
</comment>
<dbReference type="EC" id="5.2.1.8" evidence="3"/>
<dbReference type="PANTHER" id="PTHR47245">
    <property type="entry name" value="PEPTIDYLPROLYL ISOMERASE"/>
    <property type="match status" value="1"/>
</dbReference>
<evidence type="ECO:0000256" key="2">
    <source>
        <dbReference type="ARBA" id="ARBA00007656"/>
    </source>
</evidence>
<evidence type="ECO:0000256" key="4">
    <source>
        <dbReference type="ARBA" id="ARBA00018370"/>
    </source>
</evidence>
<evidence type="ECO:0000313" key="12">
    <source>
        <dbReference type="EMBL" id="GGE45867.1"/>
    </source>
</evidence>
<dbReference type="Proteomes" id="UP000612855">
    <property type="component" value="Unassembled WGS sequence"/>
</dbReference>
<sequence length="306" mass="32560">MTQRFQRSAAMAFALALSAPAWAQDTTAPATEAPAATTEETASSTPAKDVTAETVVATVNGKDITLGHMILIRQSLPQQYAQLPDNVLFQGILDQLIQQSALQGNYSGDIPVRVRLAMENEERALLAAEEVGELLETAVTDEAIQKAYDATYANAEGETEFKAAHILVETEEEAKAVAEEVKGGADFAEVAKAKSTGPSGPNGGALGWFGKGMMVPEFETAVMAMEPGAVSDPVKTQFGWHVIKLEETRVKEAPALDEVRGELKAQVEQEAVKAHIDALVEKANVDKSGAEGIDPANLSNLDLLEK</sequence>
<feature type="signal peptide" evidence="10">
    <location>
        <begin position="1"/>
        <end position="23"/>
    </location>
</feature>
<evidence type="ECO:0000256" key="6">
    <source>
        <dbReference type="ARBA" id="ARBA00030642"/>
    </source>
</evidence>
<feature type="chain" id="PRO_5036735866" description="Parvulin-like PPIase" evidence="10">
    <location>
        <begin position="24"/>
        <end position="306"/>
    </location>
</feature>
<comment type="caution">
    <text evidence="12">The sequence shown here is derived from an EMBL/GenBank/DDBJ whole genome shotgun (WGS) entry which is preliminary data.</text>
</comment>
<dbReference type="InterPro" id="IPR000297">
    <property type="entry name" value="PPIase_PpiC"/>
</dbReference>
<proteinExistence type="inferred from homology"/>
<feature type="domain" description="PpiC" evidence="11">
    <location>
        <begin position="158"/>
        <end position="247"/>
    </location>
</feature>
<evidence type="ECO:0000256" key="8">
    <source>
        <dbReference type="PROSITE-ProRule" id="PRU00278"/>
    </source>
</evidence>
<dbReference type="InterPro" id="IPR046357">
    <property type="entry name" value="PPIase_dom_sf"/>
</dbReference>
<dbReference type="SUPFAM" id="SSF54534">
    <property type="entry name" value="FKBP-like"/>
    <property type="match status" value="1"/>
</dbReference>
<evidence type="ECO:0000256" key="5">
    <source>
        <dbReference type="ARBA" id="ARBA00023110"/>
    </source>
</evidence>
<dbReference type="Pfam" id="PF00639">
    <property type="entry name" value="Rotamase"/>
    <property type="match status" value="1"/>
</dbReference>
<evidence type="ECO:0000259" key="11">
    <source>
        <dbReference type="PROSITE" id="PS50198"/>
    </source>
</evidence>
<dbReference type="GO" id="GO:0003755">
    <property type="term" value="F:peptidyl-prolyl cis-trans isomerase activity"/>
    <property type="evidence" value="ECO:0007669"/>
    <property type="project" value="UniProtKB-KW"/>
</dbReference>
<dbReference type="InterPro" id="IPR027304">
    <property type="entry name" value="Trigger_fact/SurA_dom_sf"/>
</dbReference>
<dbReference type="InterPro" id="IPR023058">
    <property type="entry name" value="PPIase_PpiC_CS"/>
</dbReference>
<name>A0A917ADX1_9RHOB</name>
<dbReference type="PROSITE" id="PS01096">
    <property type="entry name" value="PPIC_PPIASE_1"/>
    <property type="match status" value="1"/>
</dbReference>
<evidence type="ECO:0000256" key="7">
    <source>
        <dbReference type="ARBA" id="ARBA00031484"/>
    </source>
</evidence>
<reference evidence="13" key="1">
    <citation type="journal article" date="2019" name="Int. J. Syst. Evol. Microbiol.">
        <title>The Global Catalogue of Microorganisms (GCM) 10K type strain sequencing project: providing services to taxonomists for standard genome sequencing and annotation.</title>
        <authorList>
            <consortium name="The Broad Institute Genomics Platform"/>
            <consortium name="The Broad Institute Genome Sequencing Center for Infectious Disease"/>
            <person name="Wu L."/>
            <person name="Ma J."/>
        </authorList>
    </citation>
    <scope>NUCLEOTIDE SEQUENCE [LARGE SCALE GENOMIC DNA]</scope>
    <source>
        <strain evidence="13">CGMCC 1.12664</strain>
    </source>
</reference>
<dbReference type="SUPFAM" id="SSF109998">
    <property type="entry name" value="Triger factor/SurA peptide-binding domain-like"/>
    <property type="match status" value="1"/>
</dbReference>
<evidence type="ECO:0000256" key="3">
    <source>
        <dbReference type="ARBA" id="ARBA00013194"/>
    </source>
</evidence>
<keyword evidence="13" id="KW-1185">Reference proteome</keyword>
<evidence type="ECO:0000313" key="13">
    <source>
        <dbReference type="Proteomes" id="UP000612855"/>
    </source>
</evidence>
<dbReference type="RefSeq" id="WP_188479233.1">
    <property type="nucleotide sequence ID" value="NZ_BMFJ01000002.1"/>
</dbReference>
<keyword evidence="5 8" id="KW-0697">Rotamase</keyword>